<sequence length="392" mass="44279">MISFSRLLSGSNNFGDSLRYNKNTKGAIHGTTNSRGPVVVWNCTKTCNLKCIHCYAGSDHNKYDGELSTEEAMRFIDDLKAFNVPVILISGGEPFMRDDILYLAEYANKQGIRTTFSTNGTLINKKTAQKLKEIGVGYVGISLDGIGENNDKFRGQKGAFDLALRGIENCMSVGQKVGLRFTLNRHNFHELGDIFNLIEEEKIPRTCFYHLVYSGRGSEMVKEDLSHEETRKAIDFITEKVRYFDEKGITKEILTVDNHADGVYLYLKLLKEDPEKAKEVYELLQLNGGNRTGIAIGEVDWFGNVHPDQFTQNYTFGNVKETKFSDIWTNTSDPILGGLKDRKPLLKGRCAKCKWLNICNGNFRARAEAIHEDYWESDPACYLTDQEIGIEG</sequence>
<dbReference type="Pfam" id="PF04055">
    <property type="entry name" value="Radical_SAM"/>
    <property type="match status" value="1"/>
</dbReference>
<dbReference type="InterPro" id="IPR058240">
    <property type="entry name" value="rSAM_sf"/>
</dbReference>
<dbReference type="SUPFAM" id="SSF102114">
    <property type="entry name" value="Radical SAM enzymes"/>
    <property type="match status" value="1"/>
</dbReference>
<proteinExistence type="predicted"/>
<dbReference type="SFLD" id="SFLDF00543">
    <property type="entry name" value="alternative_heme_biosynthesis"/>
    <property type="match status" value="1"/>
</dbReference>
<dbReference type="InterPro" id="IPR034480">
    <property type="entry name" value="Heme_synthase-like"/>
</dbReference>
<dbReference type="Pfam" id="PF13186">
    <property type="entry name" value="SPASM"/>
    <property type="match status" value="1"/>
</dbReference>
<reference evidence="16 17" key="1">
    <citation type="submission" date="2017-04" db="EMBL/GenBank/DDBJ databases">
        <authorList>
            <person name="Afonso C.L."/>
            <person name="Miller P.J."/>
            <person name="Scott M.A."/>
            <person name="Spackman E."/>
            <person name="Goraichik I."/>
            <person name="Dimitrov K.M."/>
            <person name="Suarez D.L."/>
            <person name="Swayne D.E."/>
        </authorList>
    </citation>
    <scope>NUCLEOTIDE SEQUENCE [LARGE SCALE GENOMIC DNA]</scope>
    <source>
        <strain evidence="16 17">DSM 11270</strain>
    </source>
</reference>
<dbReference type="SMART" id="SM00729">
    <property type="entry name" value="Elp3"/>
    <property type="match status" value="1"/>
</dbReference>
<keyword evidence="4" id="KW-0479">Metal-binding</keyword>
<feature type="domain" description="Radical SAM core" evidence="15">
    <location>
        <begin position="33"/>
        <end position="240"/>
    </location>
</feature>
<dbReference type="GO" id="GO:0006783">
    <property type="term" value="P:heme biosynthetic process"/>
    <property type="evidence" value="ECO:0007669"/>
    <property type="project" value="TreeGrafter"/>
</dbReference>
<dbReference type="InterPro" id="IPR034479">
    <property type="entry name" value="AhbC-like"/>
</dbReference>
<dbReference type="NCBIfam" id="TIGR04054">
    <property type="entry name" value="rSAM_NirJ1"/>
    <property type="match status" value="1"/>
</dbReference>
<evidence type="ECO:0000256" key="14">
    <source>
        <dbReference type="ARBA" id="ARBA00079192"/>
    </source>
</evidence>
<evidence type="ECO:0000259" key="15">
    <source>
        <dbReference type="PROSITE" id="PS51918"/>
    </source>
</evidence>
<dbReference type="PIRSF" id="PIRSF037420">
    <property type="entry name" value="PQQ_syn_pqqE"/>
    <property type="match status" value="1"/>
</dbReference>
<dbReference type="RefSeq" id="WP_084053563.1">
    <property type="nucleotide sequence ID" value="NZ_FWWT01000020.1"/>
</dbReference>
<evidence type="ECO:0000256" key="13">
    <source>
        <dbReference type="ARBA" id="ARBA00077306"/>
    </source>
</evidence>
<dbReference type="FunFam" id="3.20.20.70:FF:000188">
    <property type="entry name" value="Mycofactocin radical SAM maturase MftC"/>
    <property type="match status" value="1"/>
</dbReference>
<dbReference type="InterPro" id="IPR050377">
    <property type="entry name" value="Radical_SAM_PqqE_MftC-like"/>
</dbReference>
<keyword evidence="5" id="KW-0408">Iron</keyword>
<keyword evidence="2" id="KW-0004">4Fe-4S</keyword>
<dbReference type="OrthoDB" id="7021155at2"/>
<evidence type="ECO:0000256" key="7">
    <source>
        <dbReference type="ARBA" id="ARBA00023239"/>
    </source>
</evidence>
<dbReference type="CDD" id="cd21123">
    <property type="entry name" value="SPASM_MftC-like"/>
    <property type="match status" value="1"/>
</dbReference>
<evidence type="ECO:0000256" key="10">
    <source>
        <dbReference type="ARBA" id="ARBA00066739"/>
    </source>
</evidence>
<organism evidence="16 17">
    <name type="scientific">Desulfonispora thiosulfatigenes DSM 11270</name>
    <dbReference type="NCBI Taxonomy" id="656914"/>
    <lineage>
        <taxon>Bacteria</taxon>
        <taxon>Bacillati</taxon>
        <taxon>Bacillota</taxon>
        <taxon>Clostridia</taxon>
        <taxon>Eubacteriales</taxon>
        <taxon>Peptococcaceae</taxon>
        <taxon>Desulfonispora</taxon>
    </lineage>
</organism>
<dbReference type="SFLD" id="SFLDG01386">
    <property type="entry name" value="main_SPASM_domain-containing"/>
    <property type="match status" value="1"/>
</dbReference>
<evidence type="ECO:0000256" key="4">
    <source>
        <dbReference type="ARBA" id="ARBA00022723"/>
    </source>
</evidence>
<dbReference type="EC" id="4.1.99.26" evidence="11"/>
<dbReference type="InterPro" id="IPR017200">
    <property type="entry name" value="PqqE-like"/>
</dbReference>
<keyword evidence="7" id="KW-0456">Lyase</keyword>
<keyword evidence="17" id="KW-1185">Reference proteome</keyword>
<evidence type="ECO:0000256" key="3">
    <source>
        <dbReference type="ARBA" id="ARBA00022691"/>
    </source>
</evidence>
<dbReference type="SFLD" id="SFLDS00029">
    <property type="entry name" value="Radical_SAM"/>
    <property type="match status" value="1"/>
</dbReference>
<evidence type="ECO:0000256" key="1">
    <source>
        <dbReference type="ARBA" id="ARBA00001966"/>
    </source>
</evidence>
<dbReference type="CDD" id="cd01335">
    <property type="entry name" value="Radical_SAM"/>
    <property type="match status" value="1"/>
</dbReference>
<accession>A0A1W1VH09</accession>
<dbReference type="EMBL" id="FWWT01000020">
    <property type="protein sequence ID" value="SMB92244.1"/>
    <property type="molecule type" value="Genomic_DNA"/>
</dbReference>
<dbReference type="SFLD" id="SFLDG01067">
    <property type="entry name" value="SPASM/twitch_domain_containing"/>
    <property type="match status" value="1"/>
</dbReference>
<evidence type="ECO:0000256" key="5">
    <source>
        <dbReference type="ARBA" id="ARBA00023004"/>
    </source>
</evidence>
<dbReference type="InterPro" id="IPR023930">
    <property type="entry name" value="NirJ1"/>
</dbReference>
<comment type="catalytic activity">
    <reaction evidence="9">
        <text>[mycofactocin precursor peptide]-C-terminal glycyl-N-{[2-(4-hydroxyphenyl)ethenyl]-3-methylbutanamide} + AH2 + S-adenosyl-L-methionine = [mycofactocin precursor peptide]-C-terminal glycyl-N-{5-[(4-hydroxyphenyl)methyl]-4,4-dimethyl-2-oxopyrrolidin-3-yl}acetamide + 5'-deoxyadenosine + L-methionine + A + H(+)</text>
        <dbReference type="Rhea" id="RHEA:65500"/>
        <dbReference type="Rhea" id="RHEA-COMP:16816"/>
        <dbReference type="Rhea" id="RHEA-COMP:16818"/>
        <dbReference type="ChEBI" id="CHEBI:13193"/>
        <dbReference type="ChEBI" id="CHEBI:15378"/>
        <dbReference type="ChEBI" id="CHEBI:17319"/>
        <dbReference type="ChEBI" id="CHEBI:17499"/>
        <dbReference type="ChEBI" id="CHEBI:57844"/>
        <dbReference type="ChEBI" id="CHEBI:59789"/>
        <dbReference type="ChEBI" id="CHEBI:156517"/>
        <dbReference type="ChEBI" id="CHEBI:156518"/>
        <dbReference type="EC" id="4.1.99.26"/>
    </reaction>
</comment>
<evidence type="ECO:0000256" key="6">
    <source>
        <dbReference type="ARBA" id="ARBA00023014"/>
    </source>
</evidence>
<dbReference type="AlphaFoldDB" id="A0A1W1VH09"/>
<name>A0A1W1VH09_DESTI</name>
<dbReference type="EC" id="1.3.98.7" evidence="10"/>
<dbReference type="InterPro" id="IPR023885">
    <property type="entry name" value="4Fe4S-binding_SPASM_dom"/>
</dbReference>
<dbReference type="SFLD" id="SFLDG01385">
    <property type="entry name" value="heme_carboxy_lyase_like"/>
    <property type="match status" value="1"/>
</dbReference>
<evidence type="ECO:0000256" key="8">
    <source>
        <dbReference type="ARBA" id="ARBA00051525"/>
    </source>
</evidence>
<protein>
    <recommendedName>
        <fullName evidence="12">Mycofactocin maturase MftC</fullName>
        <ecNumber evidence="10">1.3.98.7</ecNumber>
        <ecNumber evidence="11">4.1.99.26</ecNumber>
    </recommendedName>
    <alternativeName>
        <fullName evidence="14">[Mycofactocin precursor peptide]-pyrrolidinone derivative synthase</fullName>
    </alternativeName>
    <alternativeName>
        <fullName evidence="13">[Mycofactocin precursor peptide]-tyrosine decarboxylase</fullName>
    </alternativeName>
</protein>
<dbReference type="NCBIfam" id="TIGR04085">
    <property type="entry name" value="rSAM_more_4Fe4S"/>
    <property type="match status" value="1"/>
</dbReference>
<dbReference type="InterPro" id="IPR013785">
    <property type="entry name" value="Aldolase_TIM"/>
</dbReference>
<dbReference type="GO" id="GO:0046872">
    <property type="term" value="F:metal ion binding"/>
    <property type="evidence" value="ECO:0007669"/>
    <property type="project" value="UniProtKB-KW"/>
</dbReference>
<evidence type="ECO:0000256" key="11">
    <source>
        <dbReference type="ARBA" id="ARBA00066804"/>
    </source>
</evidence>
<keyword evidence="3" id="KW-0949">S-adenosyl-L-methionine</keyword>
<keyword evidence="6" id="KW-0411">Iron-sulfur</keyword>
<dbReference type="PROSITE" id="PS51918">
    <property type="entry name" value="RADICAL_SAM"/>
    <property type="match status" value="1"/>
</dbReference>
<dbReference type="GO" id="GO:0051539">
    <property type="term" value="F:4 iron, 4 sulfur cluster binding"/>
    <property type="evidence" value="ECO:0007669"/>
    <property type="project" value="UniProtKB-KW"/>
</dbReference>
<evidence type="ECO:0000256" key="12">
    <source>
        <dbReference type="ARBA" id="ARBA00074337"/>
    </source>
</evidence>
<evidence type="ECO:0000313" key="17">
    <source>
        <dbReference type="Proteomes" id="UP000192731"/>
    </source>
</evidence>
<evidence type="ECO:0000256" key="2">
    <source>
        <dbReference type="ARBA" id="ARBA00022485"/>
    </source>
</evidence>
<dbReference type="Proteomes" id="UP000192731">
    <property type="component" value="Unassembled WGS sequence"/>
</dbReference>
<dbReference type="GO" id="GO:0003824">
    <property type="term" value="F:catalytic activity"/>
    <property type="evidence" value="ECO:0007669"/>
    <property type="project" value="InterPro"/>
</dbReference>
<dbReference type="InterPro" id="IPR006638">
    <property type="entry name" value="Elp3/MiaA/NifB-like_rSAM"/>
</dbReference>
<gene>
    <name evidence="16" type="ORF">SAMN00017405_1932</name>
</gene>
<evidence type="ECO:0000256" key="9">
    <source>
        <dbReference type="ARBA" id="ARBA00051925"/>
    </source>
</evidence>
<dbReference type="Gene3D" id="3.20.20.70">
    <property type="entry name" value="Aldolase class I"/>
    <property type="match status" value="1"/>
</dbReference>
<dbReference type="InterPro" id="IPR007197">
    <property type="entry name" value="rSAM"/>
</dbReference>
<dbReference type="STRING" id="656914.SAMN00017405_1932"/>
<comment type="cofactor">
    <cofactor evidence="1">
        <name>[4Fe-4S] cluster</name>
        <dbReference type="ChEBI" id="CHEBI:49883"/>
    </cofactor>
</comment>
<evidence type="ECO:0000313" key="16">
    <source>
        <dbReference type="EMBL" id="SMB92244.1"/>
    </source>
</evidence>
<dbReference type="PANTHER" id="PTHR11228">
    <property type="entry name" value="RADICAL SAM DOMAIN PROTEIN"/>
    <property type="match status" value="1"/>
</dbReference>
<dbReference type="PANTHER" id="PTHR11228:SF7">
    <property type="entry name" value="PQQA PEPTIDE CYCLASE"/>
    <property type="match status" value="1"/>
</dbReference>
<comment type="catalytic activity">
    <reaction evidence="8">
        <text>[mycofactocin precursor peptide]-C-terminal glycyl-L-valyl-L-tyrosine + S-adenosyl-L-methionine = [mycofactocin precursor peptide]-C-terminal glycyl-N-{[2-(4-hydroxyphenyl)ethenyl]-3-methylbutanamide} + 5'-deoxyadenosine + L-methionine + CO2</text>
        <dbReference type="Rhea" id="RHEA:65492"/>
        <dbReference type="Rhea" id="RHEA-COMP:16815"/>
        <dbReference type="Rhea" id="RHEA-COMP:16816"/>
        <dbReference type="ChEBI" id="CHEBI:16526"/>
        <dbReference type="ChEBI" id="CHEBI:17319"/>
        <dbReference type="ChEBI" id="CHEBI:57844"/>
        <dbReference type="ChEBI" id="CHEBI:59789"/>
        <dbReference type="ChEBI" id="CHEBI:156515"/>
        <dbReference type="ChEBI" id="CHEBI:156517"/>
        <dbReference type="EC" id="1.3.98.7"/>
    </reaction>
</comment>